<evidence type="ECO:0000256" key="2">
    <source>
        <dbReference type="ARBA" id="ARBA00022679"/>
    </source>
</evidence>
<evidence type="ECO:0000313" key="6">
    <source>
        <dbReference type="EMBL" id="XCC56979.1"/>
    </source>
</evidence>
<evidence type="ECO:0000256" key="3">
    <source>
        <dbReference type="ARBA" id="ARBA00022691"/>
    </source>
</evidence>
<dbReference type="PANTHER" id="PTHR13610">
    <property type="entry name" value="METHYLTRANSFERASE DOMAIN-CONTAINING PROTEIN"/>
    <property type="match status" value="1"/>
</dbReference>
<dbReference type="GO" id="GO:0016279">
    <property type="term" value="F:protein-lysine N-methyltransferase activity"/>
    <property type="evidence" value="ECO:0007669"/>
    <property type="project" value="InterPro"/>
</dbReference>
<dbReference type="Gene3D" id="3.40.50.150">
    <property type="entry name" value="Vaccinia Virus protein VP39"/>
    <property type="match status" value="1"/>
</dbReference>
<evidence type="ECO:0000259" key="5">
    <source>
        <dbReference type="Pfam" id="PF13847"/>
    </source>
</evidence>
<gene>
    <name evidence="6" type="ORF">NKE59_05615</name>
</gene>
<feature type="signal peptide" evidence="4">
    <location>
        <begin position="1"/>
        <end position="17"/>
    </location>
</feature>
<evidence type="ECO:0000256" key="1">
    <source>
        <dbReference type="ARBA" id="ARBA00022603"/>
    </source>
</evidence>
<dbReference type="EMBL" id="CP099959">
    <property type="protein sequence ID" value="XCC56979.1"/>
    <property type="molecule type" value="Genomic_DNA"/>
</dbReference>
<dbReference type="InterPro" id="IPR025714">
    <property type="entry name" value="Methyltranfer_dom"/>
</dbReference>
<dbReference type="PROSITE" id="PS51257">
    <property type="entry name" value="PROKAR_LIPOPROTEIN"/>
    <property type="match status" value="1"/>
</dbReference>
<feature type="domain" description="Methyltransferase" evidence="5">
    <location>
        <begin position="70"/>
        <end position="129"/>
    </location>
</feature>
<proteinExistence type="predicted"/>
<dbReference type="PANTHER" id="PTHR13610:SF11">
    <property type="entry name" value="METHYLTRANSFERASE DOMAIN-CONTAINING PROTEIN"/>
    <property type="match status" value="1"/>
</dbReference>
<dbReference type="CDD" id="cd02440">
    <property type="entry name" value="AdoMet_MTases"/>
    <property type="match status" value="1"/>
</dbReference>
<dbReference type="InterPro" id="IPR026170">
    <property type="entry name" value="FAM173A/B"/>
</dbReference>
<reference evidence="6" key="1">
    <citation type="submission" date="2022-06" db="EMBL/GenBank/DDBJ databases">
        <title>New Polynucleobacter species.</title>
        <authorList>
            <person name="Hahn M.W."/>
        </authorList>
    </citation>
    <scope>NUCLEOTIDE SEQUENCE</scope>
    <source>
        <strain evidence="6">UK-FUSCHL-C3</strain>
    </source>
</reference>
<keyword evidence="1 6" id="KW-0489">Methyltransferase</keyword>
<evidence type="ECO:0000256" key="4">
    <source>
        <dbReference type="SAM" id="SignalP"/>
    </source>
</evidence>
<dbReference type="Pfam" id="PF13847">
    <property type="entry name" value="Methyltransf_31"/>
    <property type="match status" value="1"/>
</dbReference>
<organism evidence="6">
    <name type="scientific">Polynucleobacter sp. UK-FUSCHL-C3</name>
    <dbReference type="NCBI Taxonomy" id="2955208"/>
    <lineage>
        <taxon>Bacteria</taxon>
        <taxon>Pseudomonadati</taxon>
        <taxon>Pseudomonadota</taxon>
        <taxon>Betaproteobacteria</taxon>
        <taxon>Burkholderiales</taxon>
        <taxon>Burkholderiaceae</taxon>
        <taxon>Polynucleobacter</taxon>
    </lineage>
</organism>
<keyword evidence="3" id="KW-0949">S-adenosyl-L-methionine</keyword>
<keyword evidence="2" id="KW-0808">Transferase</keyword>
<protein>
    <submittedName>
        <fullName evidence="6">Methyltransferase domain-containing protein</fullName>
    </submittedName>
</protein>
<sequence length="286" mass="31790">MLINRLFTICLIGFVLASIGACSSTNYGDDQFQLRMATHGKDIMWIPTKVETTHEMLTLAGVKSTDILYDLGSGDGVIPIEAAKLYGVRAYGIEYNPDLVALSIRNAQRAKVQNLVSFKQGDIFVEDFSQATVLTLFLGESLNTRLMPTILKMKPGTRVVSNTFRIESWIPDREIKTRPGEMAYLWIVPATIDGPWVMSGLPKGDKANLVIRQKKQFFDGSINTINRRAIYFEDGRITGNQIEFEFKDGASSYTFKGQISAGQLIGILNNDPKLQIVANRPGKVSQ</sequence>
<dbReference type="RefSeq" id="WP_353437981.1">
    <property type="nucleotide sequence ID" value="NZ_CP099959.1"/>
</dbReference>
<dbReference type="InterPro" id="IPR029063">
    <property type="entry name" value="SAM-dependent_MTases_sf"/>
</dbReference>
<dbReference type="AlphaFoldDB" id="A0AAU8A013"/>
<dbReference type="GO" id="GO:0032259">
    <property type="term" value="P:methylation"/>
    <property type="evidence" value="ECO:0007669"/>
    <property type="project" value="UniProtKB-KW"/>
</dbReference>
<name>A0AAU8A013_9BURK</name>
<accession>A0AAU8A013</accession>
<keyword evidence="4" id="KW-0732">Signal</keyword>
<dbReference type="SUPFAM" id="SSF53335">
    <property type="entry name" value="S-adenosyl-L-methionine-dependent methyltransferases"/>
    <property type="match status" value="1"/>
</dbReference>
<feature type="chain" id="PRO_5043829290" evidence="4">
    <location>
        <begin position="18"/>
        <end position="286"/>
    </location>
</feature>